<accession>A0A518H3Y6</accession>
<protein>
    <submittedName>
        <fullName evidence="2">Uncharacterized protein</fullName>
    </submittedName>
</protein>
<organism evidence="2 3">
    <name type="scientific">Tautonia plasticadhaerens</name>
    <dbReference type="NCBI Taxonomy" id="2527974"/>
    <lineage>
        <taxon>Bacteria</taxon>
        <taxon>Pseudomonadati</taxon>
        <taxon>Planctomycetota</taxon>
        <taxon>Planctomycetia</taxon>
        <taxon>Isosphaerales</taxon>
        <taxon>Isosphaeraceae</taxon>
        <taxon>Tautonia</taxon>
    </lineage>
</organism>
<name>A0A518H3Y6_9BACT</name>
<dbReference type="Proteomes" id="UP000317835">
    <property type="component" value="Chromosome"/>
</dbReference>
<dbReference type="KEGG" id="tpla:ElP_34250"/>
<dbReference type="EMBL" id="CP036426">
    <property type="protein sequence ID" value="QDV35522.1"/>
    <property type="molecule type" value="Genomic_DNA"/>
</dbReference>
<sequence length="46" mass="4938">MPDSNEPQDRPEGKTVYLPASPDTPDIPLADTEEPAEPRPGEPIAP</sequence>
<dbReference type="RefSeq" id="WP_197447052.1">
    <property type="nucleotide sequence ID" value="NZ_CP036426.1"/>
</dbReference>
<feature type="region of interest" description="Disordered" evidence="1">
    <location>
        <begin position="1"/>
        <end position="46"/>
    </location>
</feature>
<evidence type="ECO:0000256" key="1">
    <source>
        <dbReference type="SAM" id="MobiDB-lite"/>
    </source>
</evidence>
<reference evidence="2 3" key="1">
    <citation type="submission" date="2019-02" db="EMBL/GenBank/DDBJ databases">
        <title>Deep-cultivation of Planctomycetes and their phenomic and genomic characterization uncovers novel biology.</title>
        <authorList>
            <person name="Wiegand S."/>
            <person name="Jogler M."/>
            <person name="Boedeker C."/>
            <person name="Pinto D."/>
            <person name="Vollmers J."/>
            <person name="Rivas-Marin E."/>
            <person name="Kohn T."/>
            <person name="Peeters S.H."/>
            <person name="Heuer A."/>
            <person name="Rast P."/>
            <person name="Oberbeckmann S."/>
            <person name="Bunk B."/>
            <person name="Jeske O."/>
            <person name="Meyerdierks A."/>
            <person name="Storesund J.E."/>
            <person name="Kallscheuer N."/>
            <person name="Luecker S."/>
            <person name="Lage O.M."/>
            <person name="Pohl T."/>
            <person name="Merkel B.J."/>
            <person name="Hornburger P."/>
            <person name="Mueller R.-W."/>
            <person name="Bruemmer F."/>
            <person name="Labrenz M."/>
            <person name="Spormann A.M."/>
            <person name="Op den Camp H."/>
            <person name="Overmann J."/>
            <person name="Amann R."/>
            <person name="Jetten M.S.M."/>
            <person name="Mascher T."/>
            <person name="Medema M.H."/>
            <person name="Devos D.P."/>
            <person name="Kaster A.-K."/>
            <person name="Ovreas L."/>
            <person name="Rohde M."/>
            <person name="Galperin M.Y."/>
            <person name="Jogler C."/>
        </authorList>
    </citation>
    <scope>NUCLEOTIDE SEQUENCE [LARGE SCALE GENOMIC DNA]</scope>
    <source>
        <strain evidence="2 3">ElP</strain>
    </source>
</reference>
<proteinExistence type="predicted"/>
<keyword evidence="3" id="KW-1185">Reference proteome</keyword>
<dbReference type="AlphaFoldDB" id="A0A518H3Y6"/>
<evidence type="ECO:0000313" key="2">
    <source>
        <dbReference type="EMBL" id="QDV35522.1"/>
    </source>
</evidence>
<gene>
    <name evidence="2" type="ORF">ElP_34250</name>
</gene>
<evidence type="ECO:0000313" key="3">
    <source>
        <dbReference type="Proteomes" id="UP000317835"/>
    </source>
</evidence>